<dbReference type="GO" id="GO:0003677">
    <property type="term" value="F:DNA binding"/>
    <property type="evidence" value="ECO:0007669"/>
    <property type="project" value="UniProtKB-KW"/>
</dbReference>
<comment type="caution">
    <text evidence="2">The sequence shown here is derived from an EMBL/GenBank/DDBJ whole genome shotgun (WGS) entry which is preliminary data.</text>
</comment>
<dbReference type="RefSeq" id="WP_155932661.1">
    <property type="nucleotide sequence ID" value="NZ_WODC01000002.1"/>
</dbReference>
<keyword evidence="3" id="KW-1185">Reference proteome</keyword>
<proteinExistence type="predicted"/>
<dbReference type="GO" id="GO:0005829">
    <property type="term" value="C:cytosol"/>
    <property type="evidence" value="ECO:0007669"/>
    <property type="project" value="TreeGrafter"/>
</dbReference>
<name>A0A7K1KLM0_9BACT</name>
<dbReference type="Proteomes" id="UP000461162">
    <property type="component" value="Unassembled WGS sequence"/>
</dbReference>
<keyword evidence="1" id="KW-0238">DNA-binding</keyword>
<dbReference type="PANTHER" id="PTHR33221">
    <property type="entry name" value="WINGED HELIX-TURN-HELIX TRANSCRIPTIONAL REGULATOR, RRF2 FAMILY"/>
    <property type="match status" value="1"/>
</dbReference>
<sequence>MKLSARSRYAARLLLELAAREGETPICTADLAKSTGISAPFIEQIIRPLKQAGMIASMRGASGGHMLDGNPADITLGEIVRTMEGSANIATCLDCETVCNRSEDCLTRTVWERASRAMERELDAITLADLLSGDLPCGTD</sequence>
<dbReference type="EMBL" id="WODC01000002">
    <property type="protein sequence ID" value="MUM76973.1"/>
    <property type="molecule type" value="Genomic_DNA"/>
</dbReference>
<dbReference type="PROSITE" id="PS51197">
    <property type="entry name" value="HTH_RRF2_2"/>
    <property type="match status" value="1"/>
</dbReference>
<dbReference type="NCBIfam" id="TIGR00738">
    <property type="entry name" value="rrf2_super"/>
    <property type="match status" value="1"/>
</dbReference>
<dbReference type="AlphaFoldDB" id="A0A7K1KLM0"/>
<reference evidence="2 3" key="1">
    <citation type="submission" date="2019-11" db="EMBL/GenBank/DDBJ databases">
        <title>Pseudodesulfovibrio alkaliphilus, sp. nov., an alkaliphilic sulfate-reducing bacteria from mud volcano of Taman peninsula, Russia.</title>
        <authorList>
            <person name="Frolova A."/>
            <person name="Merkel A.Y."/>
            <person name="Slobodkin A.I."/>
        </authorList>
    </citation>
    <scope>NUCLEOTIDE SEQUENCE [LARGE SCALE GENOMIC DNA]</scope>
    <source>
        <strain evidence="2 3">F-1</strain>
    </source>
</reference>
<dbReference type="SUPFAM" id="SSF46785">
    <property type="entry name" value="Winged helix' DNA-binding domain"/>
    <property type="match status" value="1"/>
</dbReference>
<dbReference type="GO" id="GO:0003700">
    <property type="term" value="F:DNA-binding transcription factor activity"/>
    <property type="evidence" value="ECO:0007669"/>
    <property type="project" value="TreeGrafter"/>
</dbReference>
<accession>A0A7K1KLM0</accession>
<dbReference type="InterPro" id="IPR036390">
    <property type="entry name" value="WH_DNA-bd_sf"/>
</dbReference>
<organism evidence="2 3">
    <name type="scientific">Pseudodesulfovibrio alkaliphilus</name>
    <dbReference type="NCBI Taxonomy" id="2661613"/>
    <lineage>
        <taxon>Bacteria</taxon>
        <taxon>Pseudomonadati</taxon>
        <taxon>Thermodesulfobacteriota</taxon>
        <taxon>Desulfovibrionia</taxon>
        <taxon>Desulfovibrionales</taxon>
        <taxon>Desulfovibrionaceae</taxon>
    </lineage>
</organism>
<evidence type="ECO:0000256" key="1">
    <source>
        <dbReference type="ARBA" id="ARBA00023125"/>
    </source>
</evidence>
<protein>
    <submittedName>
        <fullName evidence="2">Rrf2 family transcriptional regulator</fullName>
    </submittedName>
</protein>
<dbReference type="Pfam" id="PF02082">
    <property type="entry name" value="Rrf2"/>
    <property type="match status" value="1"/>
</dbReference>
<gene>
    <name evidence="2" type="ORF">GKC30_04920</name>
</gene>
<evidence type="ECO:0000313" key="2">
    <source>
        <dbReference type="EMBL" id="MUM76973.1"/>
    </source>
</evidence>
<evidence type="ECO:0000313" key="3">
    <source>
        <dbReference type="Proteomes" id="UP000461162"/>
    </source>
</evidence>
<dbReference type="InterPro" id="IPR036388">
    <property type="entry name" value="WH-like_DNA-bd_sf"/>
</dbReference>
<dbReference type="Gene3D" id="1.10.10.10">
    <property type="entry name" value="Winged helix-like DNA-binding domain superfamily/Winged helix DNA-binding domain"/>
    <property type="match status" value="1"/>
</dbReference>
<dbReference type="PANTHER" id="PTHR33221:SF5">
    <property type="entry name" value="HTH-TYPE TRANSCRIPTIONAL REGULATOR ISCR"/>
    <property type="match status" value="1"/>
</dbReference>
<dbReference type="InterPro" id="IPR000944">
    <property type="entry name" value="Tscrpt_reg_Rrf2"/>
</dbReference>